<feature type="compositionally biased region" description="Polar residues" evidence="1">
    <location>
        <begin position="85"/>
        <end position="128"/>
    </location>
</feature>
<accession>A0A0S2JZY7</accession>
<feature type="domain" description="Flagellar hook-length control protein-like C-terminal" evidence="2">
    <location>
        <begin position="669"/>
        <end position="749"/>
    </location>
</feature>
<dbReference type="OrthoDB" id="1792985at2"/>
<keyword evidence="3" id="KW-0282">Flagellum</keyword>
<feature type="compositionally biased region" description="Polar residues" evidence="1">
    <location>
        <begin position="137"/>
        <end position="146"/>
    </location>
</feature>
<keyword evidence="3" id="KW-0966">Cell projection</keyword>
<feature type="compositionally biased region" description="Basic and acidic residues" evidence="1">
    <location>
        <begin position="149"/>
        <end position="160"/>
    </location>
</feature>
<evidence type="ECO:0000313" key="3">
    <source>
        <dbReference type="EMBL" id="ALO41460.1"/>
    </source>
</evidence>
<protein>
    <submittedName>
        <fullName evidence="3">Flagellar hook-length control protein</fullName>
    </submittedName>
</protein>
<dbReference type="InterPro" id="IPR021136">
    <property type="entry name" value="Flagellar_hook_control-like_C"/>
</dbReference>
<dbReference type="STRING" id="161398.PP2015_942"/>
<dbReference type="Pfam" id="PF02120">
    <property type="entry name" value="Flg_hook"/>
    <property type="match status" value="1"/>
</dbReference>
<name>A0A0S2JZY7_9GAMM</name>
<organism evidence="3 4">
    <name type="scientific">Pseudoalteromonas phenolica</name>
    <dbReference type="NCBI Taxonomy" id="161398"/>
    <lineage>
        <taxon>Bacteria</taxon>
        <taxon>Pseudomonadati</taxon>
        <taxon>Pseudomonadota</taxon>
        <taxon>Gammaproteobacteria</taxon>
        <taxon>Alteromonadales</taxon>
        <taxon>Pseudoalteromonadaceae</taxon>
        <taxon>Pseudoalteromonas</taxon>
    </lineage>
</organism>
<feature type="compositionally biased region" description="Basic and acidic residues" evidence="1">
    <location>
        <begin position="509"/>
        <end position="518"/>
    </location>
</feature>
<feature type="region of interest" description="Disordered" evidence="1">
    <location>
        <begin position="360"/>
        <end position="415"/>
    </location>
</feature>
<feature type="compositionally biased region" description="Basic and acidic residues" evidence="1">
    <location>
        <begin position="228"/>
        <end position="241"/>
    </location>
</feature>
<feature type="compositionally biased region" description="Polar residues" evidence="1">
    <location>
        <begin position="387"/>
        <end position="405"/>
    </location>
</feature>
<evidence type="ECO:0000256" key="1">
    <source>
        <dbReference type="SAM" id="MobiDB-lite"/>
    </source>
</evidence>
<feature type="region of interest" description="Disordered" evidence="1">
    <location>
        <begin position="228"/>
        <end position="263"/>
    </location>
</feature>
<dbReference type="InterPro" id="IPR052563">
    <property type="entry name" value="FliK"/>
</dbReference>
<keyword evidence="3" id="KW-0969">Cilium</keyword>
<dbReference type="InterPro" id="IPR038610">
    <property type="entry name" value="FliK-like_C_sf"/>
</dbReference>
<feature type="compositionally biased region" description="Polar residues" evidence="1">
    <location>
        <begin position="519"/>
        <end position="538"/>
    </location>
</feature>
<feature type="compositionally biased region" description="Basic and acidic residues" evidence="1">
    <location>
        <begin position="35"/>
        <end position="60"/>
    </location>
</feature>
<feature type="region of interest" description="Disordered" evidence="1">
    <location>
        <begin position="507"/>
        <end position="538"/>
    </location>
</feature>
<feature type="compositionally biased region" description="Polar residues" evidence="1">
    <location>
        <begin position="738"/>
        <end position="751"/>
    </location>
</feature>
<dbReference type="RefSeq" id="WP_058029200.1">
    <property type="nucleotide sequence ID" value="NZ_CP013187.1"/>
</dbReference>
<feature type="compositionally biased region" description="Polar residues" evidence="1">
    <location>
        <begin position="61"/>
        <end position="72"/>
    </location>
</feature>
<sequence>MLNLNLEVDLKLSQAEKARFASEKEQADKSAFYSELERAEKTSARNSDIEQQIHSEDKKSFSSPKQESPQGDKTNKGDEVDAVDTQGSEPKPSLNNHLEQSNSSTNSAQGNQDLNQLSTTKEANNDVNTYLHRSVGVSDNSQSQNAPEKVSDENEVKNINEPRQNVQQNTTFSTQTSAYSNPQAEPSTSDKLLAQIQASNSQTTDVKQHLAPVPKALKDVFSQFDGSKEKVPTELEKKIDKISPPGLGHGEGETMKATSSKSDLVSMLNEQKAVVSVANNEAKEKDGTSSKAVIASNLPQESQSSRKEAKQSESNELELVKTNTLSGKSVEGLSEPMKAQKNKGDNQLNNALVQDAMTVSDKKSALVPNSEKVDSSVTHKPTERNVKQTSADLDTGLNASSSQPKQLLKESKDDNVTISNEAKIATHLDKTSEPQKSTTMTHDKMANLTDKSGSIQGGLEQQIKSLSNEEKRVLQQSLQQAIDSGKLDDVQLKRAEEALTIFKSNQELKTQDNQKPELKSNNALTNTANQTKPTVDSVNYNSTKVTSQSLSEAAQTSIEQSKHEQVSTVDASEVIQANHGQFDKSVRKAEMSSQTENIFKSIIQQPQSVNVQSTHDLDISQSMQQFDSALHTAQTQQNSPVAQKANLDSNLTQAFNLQKNDAVKALHDKVNAMLTINNKEAEVRLDPPELGSMQIRIRSEAEQAQVNFVVQNQQAKEALEQSMPKLKEMLAEQGIQLGESNIQQDSGSRSEQGTDEAQELGHSKLANQEPQAQNSEQTRTNSTSSESGIDYYA</sequence>
<feature type="compositionally biased region" description="Basic and acidic residues" evidence="1">
    <location>
        <begin position="18"/>
        <end position="28"/>
    </location>
</feature>
<feature type="region of interest" description="Disordered" evidence="1">
    <location>
        <begin position="18"/>
        <end position="192"/>
    </location>
</feature>
<dbReference type="PANTHER" id="PTHR37533">
    <property type="entry name" value="FLAGELLAR HOOK-LENGTH CONTROL PROTEIN"/>
    <property type="match status" value="1"/>
</dbReference>
<proteinExistence type="predicted"/>
<feature type="region of interest" description="Disordered" evidence="1">
    <location>
        <begin position="730"/>
        <end position="793"/>
    </location>
</feature>
<feature type="compositionally biased region" description="Polar residues" evidence="1">
    <location>
        <begin position="765"/>
        <end position="787"/>
    </location>
</feature>
<gene>
    <name evidence="3" type="ORF">PP2015_942</name>
</gene>
<feature type="compositionally biased region" description="Polar residues" evidence="1">
    <location>
        <begin position="161"/>
        <end position="192"/>
    </location>
</feature>
<dbReference type="Gene3D" id="3.30.750.140">
    <property type="match status" value="1"/>
</dbReference>
<dbReference type="AlphaFoldDB" id="A0A0S2JZY7"/>
<evidence type="ECO:0000313" key="4">
    <source>
        <dbReference type="Proteomes" id="UP000061457"/>
    </source>
</evidence>
<dbReference type="EMBL" id="CP013187">
    <property type="protein sequence ID" value="ALO41460.1"/>
    <property type="molecule type" value="Genomic_DNA"/>
</dbReference>
<evidence type="ECO:0000259" key="2">
    <source>
        <dbReference type="Pfam" id="PF02120"/>
    </source>
</evidence>
<dbReference type="PATRIC" id="fig|161398.10.peg.959"/>
<feature type="compositionally biased region" description="Basic and acidic residues" evidence="1">
    <location>
        <begin position="304"/>
        <end position="313"/>
    </location>
</feature>
<dbReference type="Proteomes" id="UP000061457">
    <property type="component" value="Chromosome I"/>
</dbReference>
<dbReference type="KEGG" id="pphe:PP2015_942"/>
<reference evidence="3 4" key="1">
    <citation type="submission" date="2015-11" db="EMBL/GenBank/DDBJ databases">
        <authorList>
            <person name="Zhang Y."/>
            <person name="Guo Z."/>
        </authorList>
    </citation>
    <scope>NUCLEOTIDE SEQUENCE [LARGE SCALE GENOMIC DNA]</scope>
    <source>
        <strain evidence="3 4">KCTC 12086</strain>
    </source>
</reference>
<feature type="region of interest" description="Disordered" evidence="1">
    <location>
        <begin position="277"/>
        <end position="345"/>
    </location>
</feature>
<dbReference type="CDD" id="cd17470">
    <property type="entry name" value="T3SS_Flik_C"/>
    <property type="match status" value="1"/>
</dbReference>
<dbReference type="PANTHER" id="PTHR37533:SF2">
    <property type="entry name" value="FLAGELLAR HOOK-LENGTH CONTROL PROTEIN"/>
    <property type="match status" value="1"/>
</dbReference>
<keyword evidence="4" id="KW-1185">Reference proteome</keyword>